<accession>A0ABQ3UAI2</accession>
<evidence type="ECO:0000313" key="2">
    <source>
        <dbReference type="Proteomes" id="UP001054854"/>
    </source>
</evidence>
<dbReference type="EMBL" id="BNEK01000005">
    <property type="protein sequence ID" value="GHJ32416.1"/>
    <property type="molecule type" value="Genomic_DNA"/>
</dbReference>
<keyword evidence="2" id="KW-1185">Reference proteome</keyword>
<protein>
    <submittedName>
        <fullName evidence="1">Uncharacterized protein</fullName>
    </submittedName>
</protein>
<reference evidence="1" key="1">
    <citation type="submission" date="2024-05" db="EMBL/GenBank/DDBJ databases">
        <title>Whole genome shotgun sequence of Streptomyces hygroscopicus NBRC 113678.</title>
        <authorList>
            <person name="Komaki H."/>
            <person name="Tamura T."/>
        </authorList>
    </citation>
    <scope>NUCLEOTIDE SEQUENCE</scope>
    <source>
        <strain evidence="1">N11-34</strain>
    </source>
</reference>
<gene>
    <name evidence="1" type="ORF">TPA0910_68490</name>
</gene>
<evidence type="ECO:0000313" key="1">
    <source>
        <dbReference type="EMBL" id="GHJ32416.1"/>
    </source>
</evidence>
<dbReference type="RefSeq" id="WP_359575719.1">
    <property type="nucleotide sequence ID" value="NZ_JBEYFG010000040.1"/>
</dbReference>
<dbReference type="Proteomes" id="UP001054854">
    <property type="component" value="Unassembled WGS sequence"/>
</dbReference>
<name>A0ABQ3UAI2_STRHY</name>
<comment type="caution">
    <text evidence="1">The sequence shown here is derived from an EMBL/GenBank/DDBJ whole genome shotgun (WGS) entry which is preliminary data.</text>
</comment>
<proteinExistence type="predicted"/>
<organism evidence="1 2">
    <name type="scientific">Streptomyces hygroscopicus</name>
    <dbReference type="NCBI Taxonomy" id="1912"/>
    <lineage>
        <taxon>Bacteria</taxon>
        <taxon>Bacillati</taxon>
        <taxon>Actinomycetota</taxon>
        <taxon>Actinomycetes</taxon>
        <taxon>Kitasatosporales</taxon>
        <taxon>Streptomycetaceae</taxon>
        <taxon>Streptomyces</taxon>
        <taxon>Streptomyces violaceusniger group</taxon>
    </lineage>
</organism>
<sequence length="45" mass="5007">MRSRLAGGLPGRWRESDEALRWAMYGTDHLVPRPPLSAGADPDPF</sequence>